<dbReference type="Gene3D" id="1.10.287.70">
    <property type="match status" value="1"/>
</dbReference>
<dbReference type="AlphaFoldDB" id="A0A9W9YVU0"/>
<evidence type="ECO:0000256" key="4">
    <source>
        <dbReference type="ARBA" id="ARBA00022538"/>
    </source>
</evidence>
<feature type="transmembrane region" description="Helical" evidence="13">
    <location>
        <begin position="234"/>
        <end position="261"/>
    </location>
</feature>
<evidence type="ECO:0000256" key="9">
    <source>
        <dbReference type="ARBA" id="ARBA00023065"/>
    </source>
</evidence>
<keyword evidence="7" id="KW-0630">Potassium</keyword>
<evidence type="ECO:0000256" key="1">
    <source>
        <dbReference type="ARBA" id="ARBA00004141"/>
    </source>
</evidence>
<evidence type="ECO:0000256" key="11">
    <source>
        <dbReference type="ARBA" id="ARBA00023303"/>
    </source>
</evidence>
<dbReference type="InterPro" id="IPR003092">
    <property type="entry name" value="2pore_dom_K_chnl_TASK"/>
</dbReference>
<evidence type="ECO:0000313" key="15">
    <source>
        <dbReference type="EMBL" id="KAJ7370396.1"/>
    </source>
</evidence>
<protein>
    <recommendedName>
        <fullName evidence="14">Potassium channel domain-containing protein</fullName>
    </recommendedName>
</protein>
<comment type="subcellular location">
    <subcellularLocation>
        <location evidence="1">Membrane</location>
        <topology evidence="1">Multi-pass membrane protein</topology>
    </subcellularLocation>
</comment>
<keyword evidence="6" id="KW-0631">Potassium channel</keyword>
<proteinExistence type="inferred from homology"/>
<dbReference type="PANTHER" id="PTHR11003">
    <property type="entry name" value="POTASSIUM CHANNEL, SUBFAMILY K"/>
    <property type="match status" value="1"/>
</dbReference>
<dbReference type="InterPro" id="IPR013099">
    <property type="entry name" value="K_chnl_dom"/>
</dbReference>
<dbReference type="GO" id="GO:0015271">
    <property type="term" value="F:outward rectifier potassium channel activity"/>
    <property type="evidence" value="ECO:0007669"/>
    <property type="project" value="TreeGrafter"/>
</dbReference>
<dbReference type="GO" id="GO:0005886">
    <property type="term" value="C:plasma membrane"/>
    <property type="evidence" value="ECO:0007669"/>
    <property type="project" value="TreeGrafter"/>
</dbReference>
<evidence type="ECO:0000256" key="6">
    <source>
        <dbReference type="ARBA" id="ARBA00022826"/>
    </source>
</evidence>
<dbReference type="Pfam" id="PF07885">
    <property type="entry name" value="Ion_trans_2"/>
    <property type="match status" value="2"/>
</dbReference>
<dbReference type="PRINTS" id="PR01095">
    <property type="entry name" value="TASKCHANNEL"/>
</dbReference>
<evidence type="ECO:0000313" key="16">
    <source>
        <dbReference type="Proteomes" id="UP001163046"/>
    </source>
</evidence>
<keyword evidence="5 12" id="KW-0812">Transmembrane</keyword>
<keyword evidence="8 13" id="KW-1133">Transmembrane helix</keyword>
<keyword evidence="9 12" id="KW-0406">Ion transport</keyword>
<accession>A0A9W9YVU0</accession>
<sequence length="309" mass="35002">MGVFFLNFLRALKGPTKNLVLRVTLFLVYLLFGAAVFQTIESGAEHREIHHFDKVQQQMKEKYNISDEEMNHFFEEISKAIDDGYFDVAYDRWSFAGSLFFTGTVVTTIGYGKMAPSTVWGRIFCIFYAIFGIPITGLMLKSIGERITETTADFWKLVDTRIFNREPRKIYLKTVACIFIMVTGMILFLAGIGKSYEGWTFFEGVYFAFITLSTIGFGDYVPQHPSDSEKDHPGYVIAFTVLTFVYFTFGLAVVSSALLAISRLFEDEPPWGFISLMGGDDGEDDEEENLLREKKKAQEKAKMAQSGGP</sequence>
<keyword evidence="11 12" id="KW-0407">Ion channel</keyword>
<evidence type="ECO:0000256" key="3">
    <source>
        <dbReference type="ARBA" id="ARBA00022448"/>
    </source>
</evidence>
<feature type="domain" description="Potassium channel" evidence="14">
    <location>
        <begin position="89"/>
        <end position="148"/>
    </location>
</feature>
<dbReference type="EMBL" id="MU826866">
    <property type="protein sequence ID" value="KAJ7370396.1"/>
    <property type="molecule type" value="Genomic_DNA"/>
</dbReference>
<gene>
    <name evidence="15" type="ORF">OS493_032573</name>
</gene>
<feature type="transmembrane region" description="Helical" evidence="13">
    <location>
        <begin position="93"/>
        <end position="113"/>
    </location>
</feature>
<reference evidence="15" key="1">
    <citation type="submission" date="2023-01" db="EMBL/GenBank/DDBJ databases">
        <title>Genome assembly of the deep-sea coral Lophelia pertusa.</title>
        <authorList>
            <person name="Herrera S."/>
            <person name="Cordes E."/>
        </authorList>
    </citation>
    <scope>NUCLEOTIDE SEQUENCE</scope>
    <source>
        <strain evidence="15">USNM1676648</strain>
        <tissue evidence="15">Polyp</tissue>
    </source>
</reference>
<dbReference type="OrthoDB" id="297496at2759"/>
<dbReference type="InterPro" id="IPR003280">
    <property type="entry name" value="2pore_dom_K_chnl"/>
</dbReference>
<dbReference type="Proteomes" id="UP001163046">
    <property type="component" value="Unassembled WGS sequence"/>
</dbReference>
<evidence type="ECO:0000256" key="10">
    <source>
        <dbReference type="ARBA" id="ARBA00023136"/>
    </source>
</evidence>
<comment type="caution">
    <text evidence="15">The sequence shown here is derived from an EMBL/GenBank/DDBJ whole genome shotgun (WGS) entry which is preliminary data.</text>
</comment>
<evidence type="ECO:0000256" key="13">
    <source>
        <dbReference type="SAM" id="Phobius"/>
    </source>
</evidence>
<evidence type="ECO:0000256" key="12">
    <source>
        <dbReference type="RuleBase" id="RU003857"/>
    </source>
</evidence>
<evidence type="ECO:0000256" key="7">
    <source>
        <dbReference type="ARBA" id="ARBA00022958"/>
    </source>
</evidence>
<evidence type="ECO:0000256" key="5">
    <source>
        <dbReference type="ARBA" id="ARBA00022692"/>
    </source>
</evidence>
<dbReference type="PANTHER" id="PTHR11003:SF345">
    <property type="entry name" value="TWIK FAMILY OF POTASSIUM CHANNELS PROTEIN 18"/>
    <property type="match status" value="1"/>
</dbReference>
<dbReference type="GO" id="GO:0030322">
    <property type="term" value="P:stabilization of membrane potential"/>
    <property type="evidence" value="ECO:0007669"/>
    <property type="project" value="TreeGrafter"/>
</dbReference>
<keyword evidence="4" id="KW-0633">Potassium transport</keyword>
<feature type="domain" description="Potassium channel" evidence="14">
    <location>
        <begin position="176"/>
        <end position="265"/>
    </location>
</feature>
<feature type="transmembrane region" description="Helical" evidence="13">
    <location>
        <begin position="170"/>
        <end position="192"/>
    </location>
</feature>
<comment type="similarity">
    <text evidence="2 12">Belongs to the two pore domain potassium channel (TC 1.A.1.8) family.</text>
</comment>
<dbReference type="SUPFAM" id="SSF81324">
    <property type="entry name" value="Voltage-gated potassium channels"/>
    <property type="match status" value="2"/>
</dbReference>
<name>A0A9W9YVU0_9CNID</name>
<evidence type="ECO:0000256" key="2">
    <source>
        <dbReference type="ARBA" id="ARBA00006666"/>
    </source>
</evidence>
<feature type="transmembrane region" description="Helical" evidence="13">
    <location>
        <begin position="204"/>
        <end position="222"/>
    </location>
</feature>
<dbReference type="PRINTS" id="PR01333">
    <property type="entry name" value="2POREKCHANEL"/>
</dbReference>
<feature type="transmembrane region" description="Helical" evidence="13">
    <location>
        <begin position="119"/>
        <end position="140"/>
    </location>
</feature>
<keyword evidence="3 12" id="KW-0813">Transport</keyword>
<dbReference type="GO" id="GO:0022841">
    <property type="term" value="F:potassium ion leak channel activity"/>
    <property type="evidence" value="ECO:0007669"/>
    <property type="project" value="TreeGrafter"/>
</dbReference>
<keyword evidence="10 13" id="KW-0472">Membrane</keyword>
<feature type="transmembrane region" description="Helical" evidence="13">
    <location>
        <begin position="20"/>
        <end position="40"/>
    </location>
</feature>
<keyword evidence="16" id="KW-1185">Reference proteome</keyword>
<organism evidence="15 16">
    <name type="scientific">Desmophyllum pertusum</name>
    <dbReference type="NCBI Taxonomy" id="174260"/>
    <lineage>
        <taxon>Eukaryota</taxon>
        <taxon>Metazoa</taxon>
        <taxon>Cnidaria</taxon>
        <taxon>Anthozoa</taxon>
        <taxon>Hexacorallia</taxon>
        <taxon>Scleractinia</taxon>
        <taxon>Caryophylliina</taxon>
        <taxon>Caryophylliidae</taxon>
        <taxon>Desmophyllum</taxon>
    </lineage>
</organism>
<evidence type="ECO:0000256" key="8">
    <source>
        <dbReference type="ARBA" id="ARBA00022989"/>
    </source>
</evidence>
<evidence type="ECO:0000259" key="14">
    <source>
        <dbReference type="Pfam" id="PF07885"/>
    </source>
</evidence>